<protein>
    <submittedName>
        <fullName evidence="3">M23 family metallopeptidase</fullName>
    </submittedName>
</protein>
<keyword evidence="1" id="KW-0732">Signal</keyword>
<dbReference type="Proteomes" id="UP000772812">
    <property type="component" value="Unassembled WGS sequence"/>
</dbReference>
<reference evidence="3 4" key="1">
    <citation type="journal article" date="2021" name="Syst. Appl. Microbiol.">
        <title>Persephonella atlantica sp. nov.: How to adapt to physico-chemical gradients in high temperature hydrothermal habitats.</title>
        <authorList>
            <person name="Francois D.X."/>
            <person name="Godfroy A."/>
            <person name="Mathien C."/>
            <person name="Aube J."/>
            <person name="Cathalot C."/>
            <person name="Lesongeur F."/>
            <person name="L'Haridon S."/>
            <person name="Philippon X."/>
            <person name="Roussel E.G."/>
        </authorList>
    </citation>
    <scope>NUCLEOTIDE SEQUENCE [LARGE SCALE GENOMIC DNA]</scope>
    <source>
        <strain evidence="3 4">MO1340</strain>
    </source>
</reference>
<evidence type="ECO:0000313" key="4">
    <source>
        <dbReference type="Proteomes" id="UP000772812"/>
    </source>
</evidence>
<proteinExistence type="predicted"/>
<dbReference type="Gene3D" id="2.70.70.10">
    <property type="entry name" value="Glucose Permease (Domain IIA)"/>
    <property type="match status" value="1"/>
</dbReference>
<dbReference type="RefSeq" id="WP_200673980.1">
    <property type="nucleotide sequence ID" value="NZ_JAACYA010000002.1"/>
</dbReference>
<evidence type="ECO:0000313" key="3">
    <source>
        <dbReference type="EMBL" id="MBK3332555.1"/>
    </source>
</evidence>
<keyword evidence="4" id="KW-1185">Reference proteome</keyword>
<organism evidence="3 4">
    <name type="scientific">Persephonella atlantica</name>
    <dbReference type="NCBI Taxonomy" id="2699429"/>
    <lineage>
        <taxon>Bacteria</taxon>
        <taxon>Pseudomonadati</taxon>
        <taxon>Aquificota</taxon>
        <taxon>Aquificia</taxon>
        <taxon>Aquificales</taxon>
        <taxon>Hydrogenothermaceae</taxon>
        <taxon>Persephonella</taxon>
    </lineage>
</organism>
<dbReference type="SUPFAM" id="SSF51261">
    <property type="entry name" value="Duplicated hybrid motif"/>
    <property type="match status" value="1"/>
</dbReference>
<dbReference type="InterPro" id="IPR011055">
    <property type="entry name" value="Dup_hybrid_motif"/>
</dbReference>
<dbReference type="InterPro" id="IPR050570">
    <property type="entry name" value="Cell_wall_metabolism_enzyme"/>
</dbReference>
<dbReference type="Pfam" id="PF01551">
    <property type="entry name" value="Peptidase_M23"/>
    <property type="match status" value="1"/>
</dbReference>
<evidence type="ECO:0000256" key="1">
    <source>
        <dbReference type="ARBA" id="ARBA00022729"/>
    </source>
</evidence>
<dbReference type="CDD" id="cd12797">
    <property type="entry name" value="M23_peptidase"/>
    <property type="match status" value="1"/>
</dbReference>
<evidence type="ECO:0000259" key="2">
    <source>
        <dbReference type="Pfam" id="PF01551"/>
    </source>
</evidence>
<dbReference type="PANTHER" id="PTHR21666">
    <property type="entry name" value="PEPTIDASE-RELATED"/>
    <property type="match status" value="1"/>
</dbReference>
<dbReference type="InterPro" id="IPR016047">
    <property type="entry name" value="M23ase_b-sheet_dom"/>
</dbReference>
<sequence>MGVIALVLFICSAAFSEEIKILSNNFYPAGLNLIYIKKWEDSRIEIECRDISALFPATGVKSFFAIPYSCRKLSALNVVRNGQVVFRKHIKLQDRQYPVSRITVKERKKNRKVLERIKKEYRKLRKILTTVSDRKYTESRFFKPLKKLYISTPFGAYRIINGKKRSVHWGTDFRAPEGTPVYASLSGKVVLAQELFYTGKTVVIDHGKGLFTLYAHLSHISVREGQMVKGGKIIGKVGSTGRSTGPHLHFGVYLKGIRVDPVLAFKLKL</sequence>
<accession>A0ABS1GI51</accession>
<gene>
    <name evidence="3" type="ORF">GWK41_05705</name>
</gene>
<name>A0ABS1GI51_9AQUI</name>
<feature type="domain" description="M23ase beta-sheet core" evidence="2">
    <location>
        <begin position="167"/>
        <end position="261"/>
    </location>
</feature>
<dbReference type="PANTHER" id="PTHR21666:SF289">
    <property type="entry name" value="L-ALA--D-GLU ENDOPEPTIDASE"/>
    <property type="match status" value="1"/>
</dbReference>
<dbReference type="EMBL" id="JAACYA010000002">
    <property type="protein sequence ID" value="MBK3332555.1"/>
    <property type="molecule type" value="Genomic_DNA"/>
</dbReference>
<comment type="caution">
    <text evidence="3">The sequence shown here is derived from an EMBL/GenBank/DDBJ whole genome shotgun (WGS) entry which is preliminary data.</text>
</comment>